<accession>A0ABT3TG86</accession>
<reference evidence="1" key="1">
    <citation type="submission" date="2019-02" db="EMBL/GenBank/DDBJ databases">
        <authorList>
            <person name="Li S.-H."/>
        </authorList>
    </citation>
    <scope>NUCLEOTIDE SEQUENCE</scope>
    <source>
        <strain evidence="1">IMCC14734</strain>
    </source>
</reference>
<name>A0ABT3TG86_9GAMM</name>
<dbReference type="SUPFAM" id="SSF53756">
    <property type="entry name" value="UDP-Glycosyltransferase/glycogen phosphorylase"/>
    <property type="match status" value="1"/>
</dbReference>
<dbReference type="EMBL" id="SHNN01000002">
    <property type="protein sequence ID" value="MCX2981322.1"/>
    <property type="molecule type" value="Genomic_DNA"/>
</dbReference>
<dbReference type="InterPro" id="IPR017521">
    <property type="entry name" value="Sugar_tfrase_PEP-CTERM_Stp1"/>
</dbReference>
<dbReference type="Proteomes" id="UP001143362">
    <property type="component" value="Unassembled WGS sequence"/>
</dbReference>
<dbReference type="RefSeq" id="WP_279245323.1">
    <property type="nucleotide sequence ID" value="NZ_SHNN01000002.1"/>
</dbReference>
<gene>
    <name evidence="1" type="ORF">EYC98_10645</name>
</gene>
<protein>
    <submittedName>
        <fullName evidence="1">TIGR03087 family PEP-CTERM/XrtA system glycosyltransferase</fullName>
    </submittedName>
</protein>
<dbReference type="Gene3D" id="3.40.50.2000">
    <property type="entry name" value="Glycogen Phosphorylase B"/>
    <property type="match status" value="1"/>
</dbReference>
<sequence length="396" mass="44973">MKKLLFLVHRLPYPPNKGDKISSYNILKYLSQHWRVHLGTFIDDPDDWQYTDTVKAMCENSCFVGLKNSTKAAAIMKGFFRGTSFTEAFYNNKDLLSWVSSDIDSEAPDAIFIYSGAMGQYLPSAVPASTRIVFNCEDVDSEKWRNYSHAKVWPLSYIYGREANKLLTFERAIATRSHVTSFISEAEANLFKKRAPECAHKTHYRLQGVDAAYFDPELNFSNPYTTSEKAFVFTGVMDYLPNIDAVVWFCERVVPALFKIDPDFRFYIVGMKPTDRVLELARHPAVAVTGAVDDVRPYLKYAWCACLPLQIARGIQNKALEAMAMALPVVATRDALVGINCQHLEDVHAADSSSEMIEECCRILAAPRKYCQPTRTMIDNHYDWPSNLAKLAKFLE</sequence>
<dbReference type="CDD" id="cd03801">
    <property type="entry name" value="GT4_PimA-like"/>
    <property type="match status" value="1"/>
</dbReference>
<comment type="caution">
    <text evidence="1">The sequence shown here is derived from an EMBL/GenBank/DDBJ whole genome shotgun (WGS) entry which is preliminary data.</text>
</comment>
<dbReference type="Pfam" id="PF13692">
    <property type="entry name" value="Glyco_trans_1_4"/>
    <property type="match status" value="1"/>
</dbReference>
<organism evidence="1 2">
    <name type="scientific">Candidatus Litorirhabdus singularis</name>
    <dbReference type="NCBI Taxonomy" id="2518993"/>
    <lineage>
        <taxon>Bacteria</taxon>
        <taxon>Pseudomonadati</taxon>
        <taxon>Pseudomonadota</taxon>
        <taxon>Gammaproteobacteria</taxon>
        <taxon>Cellvibrionales</taxon>
        <taxon>Halieaceae</taxon>
        <taxon>Candidatus Litorirhabdus</taxon>
    </lineage>
</organism>
<evidence type="ECO:0000313" key="2">
    <source>
        <dbReference type="Proteomes" id="UP001143362"/>
    </source>
</evidence>
<dbReference type="NCBIfam" id="TIGR03087">
    <property type="entry name" value="stp1"/>
    <property type="match status" value="1"/>
</dbReference>
<evidence type="ECO:0000313" key="1">
    <source>
        <dbReference type="EMBL" id="MCX2981322.1"/>
    </source>
</evidence>
<proteinExistence type="predicted"/>
<keyword evidence="2" id="KW-1185">Reference proteome</keyword>